<feature type="region of interest" description="Disordered" evidence="1">
    <location>
        <begin position="23"/>
        <end position="72"/>
    </location>
</feature>
<dbReference type="Proteomes" id="UP000886998">
    <property type="component" value="Unassembled WGS sequence"/>
</dbReference>
<name>A0A8X6XFN3_9ARAC</name>
<organism evidence="2 3">
    <name type="scientific">Trichonephila inaurata madagascariensis</name>
    <dbReference type="NCBI Taxonomy" id="2747483"/>
    <lineage>
        <taxon>Eukaryota</taxon>
        <taxon>Metazoa</taxon>
        <taxon>Ecdysozoa</taxon>
        <taxon>Arthropoda</taxon>
        <taxon>Chelicerata</taxon>
        <taxon>Arachnida</taxon>
        <taxon>Araneae</taxon>
        <taxon>Araneomorphae</taxon>
        <taxon>Entelegynae</taxon>
        <taxon>Araneoidea</taxon>
        <taxon>Nephilidae</taxon>
        <taxon>Trichonephila</taxon>
        <taxon>Trichonephila inaurata</taxon>
    </lineage>
</organism>
<proteinExistence type="predicted"/>
<evidence type="ECO:0000313" key="3">
    <source>
        <dbReference type="Proteomes" id="UP000886998"/>
    </source>
</evidence>
<keyword evidence="3" id="KW-1185">Reference proteome</keyword>
<evidence type="ECO:0000256" key="1">
    <source>
        <dbReference type="SAM" id="MobiDB-lite"/>
    </source>
</evidence>
<gene>
    <name evidence="2" type="ORF">TNIN_101181</name>
</gene>
<sequence length="87" mass="10289">MVFTKNALLRFLHLEIRSRERASQINNHKPCHYSPPPQDRTKNKGSYFPGQRMKPPPNRVQSRPHSFPTLLGKVEPREPKMFILQQR</sequence>
<comment type="caution">
    <text evidence="2">The sequence shown here is derived from an EMBL/GenBank/DDBJ whole genome shotgun (WGS) entry which is preliminary data.</text>
</comment>
<dbReference type="EMBL" id="BMAV01008519">
    <property type="protein sequence ID" value="GFY52176.1"/>
    <property type="molecule type" value="Genomic_DNA"/>
</dbReference>
<reference evidence="2" key="1">
    <citation type="submission" date="2020-08" db="EMBL/GenBank/DDBJ databases">
        <title>Multicomponent nature underlies the extraordinary mechanical properties of spider dragline silk.</title>
        <authorList>
            <person name="Kono N."/>
            <person name="Nakamura H."/>
            <person name="Mori M."/>
            <person name="Yoshida Y."/>
            <person name="Ohtoshi R."/>
            <person name="Malay A.D."/>
            <person name="Moran D.A.P."/>
            <person name="Tomita M."/>
            <person name="Numata K."/>
            <person name="Arakawa K."/>
        </authorList>
    </citation>
    <scope>NUCLEOTIDE SEQUENCE</scope>
</reference>
<dbReference type="AlphaFoldDB" id="A0A8X6XFN3"/>
<dbReference type="OrthoDB" id="10529397at2759"/>
<accession>A0A8X6XFN3</accession>
<evidence type="ECO:0000313" key="2">
    <source>
        <dbReference type="EMBL" id="GFY52176.1"/>
    </source>
</evidence>
<protein>
    <submittedName>
        <fullName evidence="2">Uncharacterized protein</fullName>
    </submittedName>
</protein>